<dbReference type="GO" id="GO:0006886">
    <property type="term" value="P:intracellular protein transport"/>
    <property type="evidence" value="ECO:0007669"/>
    <property type="project" value="InterPro"/>
</dbReference>
<comment type="caution">
    <text evidence="2">The sequence shown here is derived from an EMBL/GenBank/DDBJ whole genome shotgun (WGS) entry which is preliminary data.</text>
</comment>
<dbReference type="AlphaFoldDB" id="A0A814BGJ1"/>
<dbReference type="Pfam" id="PF07517">
    <property type="entry name" value="SecA_DEAD"/>
    <property type="match status" value="1"/>
</dbReference>
<dbReference type="InterPro" id="IPR027417">
    <property type="entry name" value="P-loop_NTPase"/>
</dbReference>
<accession>A0A814BGJ1</accession>
<dbReference type="Proteomes" id="UP000681722">
    <property type="component" value="Unassembled WGS sequence"/>
</dbReference>
<dbReference type="Proteomes" id="UP000663829">
    <property type="component" value="Unassembled WGS sequence"/>
</dbReference>
<evidence type="ECO:0000313" key="2">
    <source>
        <dbReference type="EMBL" id="CAF0927263.1"/>
    </source>
</evidence>
<keyword evidence="4" id="KW-1185">Reference proteome</keyword>
<dbReference type="Gene3D" id="3.40.50.300">
    <property type="entry name" value="P-loop containing nucleotide triphosphate hydrolases"/>
    <property type="match status" value="1"/>
</dbReference>
<sequence length="195" mass="22808">MDRKNNQTEKFHQTFSNIIYYLYALNSKNELLKIFKEKAHFKIDEILNIISKFYSDKSTAIKNELNELKLFLKQVKEFSDRNLTIDDIKKWLIEFNKLENIEEKQKCLPKLLAVIEQGTKIYYSEIKSLRHVQKLTIFAFNFNKKKLLSQVSTGEGKSLIVATIMIIKCLLGEKGDIITSSSDLAERYANDNEKL</sequence>
<evidence type="ECO:0000313" key="3">
    <source>
        <dbReference type="EMBL" id="CAF3705694.1"/>
    </source>
</evidence>
<dbReference type="EMBL" id="CAJOBC010001916">
    <property type="protein sequence ID" value="CAF3705694.1"/>
    <property type="molecule type" value="Genomic_DNA"/>
</dbReference>
<protein>
    <recommendedName>
        <fullName evidence="1">SecA DEAD-like N-terminal domain-containing protein</fullName>
    </recommendedName>
</protein>
<dbReference type="EMBL" id="CAJNOQ010001916">
    <property type="protein sequence ID" value="CAF0927263.1"/>
    <property type="molecule type" value="Genomic_DNA"/>
</dbReference>
<proteinExistence type="predicted"/>
<feature type="domain" description="SecA DEAD-like N-terminal" evidence="1">
    <location>
        <begin position="61"/>
        <end position="194"/>
    </location>
</feature>
<evidence type="ECO:0000259" key="1">
    <source>
        <dbReference type="Pfam" id="PF07517"/>
    </source>
</evidence>
<dbReference type="GO" id="GO:0006605">
    <property type="term" value="P:protein targeting"/>
    <property type="evidence" value="ECO:0007669"/>
    <property type="project" value="InterPro"/>
</dbReference>
<dbReference type="SUPFAM" id="SSF52540">
    <property type="entry name" value="P-loop containing nucleoside triphosphate hydrolases"/>
    <property type="match status" value="1"/>
</dbReference>
<dbReference type="GO" id="GO:0016020">
    <property type="term" value="C:membrane"/>
    <property type="evidence" value="ECO:0007669"/>
    <property type="project" value="InterPro"/>
</dbReference>
<gene>
    <name evidence="2" type="ORF">GPM918_LOCUS9986</name>
    <name evidence="3" type="ORF">SRO942_LOCUS9987</name>
</gene>
<name>A0A814BGJ1_9BILA</name>
<evidence type="ECO:0000313" key="4">
    <source>
        <dbReference type="Proteomes" id="UP000663829"/>
    </source>
</evidence>
<dbReference type="GO" id="GO:0005524">
    <property type="term" value="F:ATP binding"/>
    <property type="evidence" value="ECO:0007669"/>
    <property type="project" value="InterPro"/>
</dbReference>
<dbReference type="PANTHER" id="PTHR30612:SF0">
    <property type="entry name" value="CHLOROPLAST PROTEIN-TRANSPORTING ATPASE"/>
    <property type="match status" value="1"/>
</dbReference>
<reference evidence="2" key="1">
    <citation type="submission" date="2021-02" db="EMBL/GenBank/DDBJ databases">
        <authorList>
            <person name="Nowell W R."/>
        </authorList>
    </citation>
    <scope>NUCLEOTIDE SEQUENCE</scope>
</reference>
<dbReference type="InterPro" id="IPR011115">
    <property type="entry name" value="SecA_DEAD"/>
</dbReference>
<dbReference type="GO" id="GO:0017038">
    <property type="term" value="P:protein import"/>
    <property type="evidence" value="ECO:0007669"/>
    <property type="project" value="InterPro"/>
</dbReference>
<dbReference type="PANTHER" id="PTHR30612">
    <property type="entry name" value="SECA INNER MEMBRANE COMPONENT OF SEC PROTEIN SECRETION SYSTEM"/>
    <property type="match status" value="1"/>
</dbReference>
<organism evidence="2 4">
    <name type="scientific">Didymodactylos carnosus</name>
    <dbReference type="NCBI Taxonomy" id="1234261"/>
    <lineage>
        <taxon>Eukaryota</taxon>
        <taxon>Metazoa</taxon>
        <taxon>Spiralia</taxon>
        <taxon>Gnathifera</taxon>
        <taxon>Rotifera</taxon>
        <taxon>Eurotatoria</taxon>
        <taxon>Bdelloidea</taxon>
        <taxon>Philodinida</taxon>
        <taxon>Philodinidae</taxon>
        <taxon>Didymodactylos</taxon>
    </lineage>
</organism>
<dbReference type="InterPro" id="IPR000185">
    <property type="entry name" value="SecA"/>
</dbReference>